<evidence type="ECO:0000313" key="2">
    <source>
        <dbReference type="Proteomes" id="UP001647509"/>
    </source>
</evidence>
<comment type="caution">
    <text evidence="1">The sequence shown here is derived from an EMBL/GenBank/DDBJ whole genome shotgun (WGS) entry which is preliminary data.</text>
</comment>
<gene>
    <name evidence="1" type="ORF">KO493_12245</name>
</gene>
<evidence type="ECO:0000313" key="1">
    <source>
        <dbReference type="EMBL" id="MBU2951467.1"/>
    </source>
</evidence>
<accession>A0ACC5UAX5</accession>
<organism evidence="1 2">
    <name type="scientific">Pseudotamlana agarivorans</name>
    <dbReference type="NCBI Taxonomy" id="481183"/>
    <lineage>
        <taxon>Bacteria</taxon>
        <taxon>Pseudomonadati</taxon>
        <taxon>Bacteroidota</taxon>
        <taxon>Flavobacteriia</taxon>
        <taxon>Flavobacteriales</taxon>
        <taxon>Flavobacteriaceae</taxon>
        <taxon>Pseudotamlana</taxon>
    </lineage>
</organism>
<dbReference type="EMBL" id="JAHKPD010000018">
    <property type="protein sequence ID" value="MBU2951467.1"/>
    <property type="molecule type" value="Genomic_DNA"/>
</dbReference>
<sequence>MRKLIVPILALFFIACDTEEVKDISKPDDSIEAVKEYALVNQIFQDIGNNSGDAVITSENSQTSKIDGAKNEPNITIVPFDLTTFPKTITVDFGEGLLCKDGITRKGVITIVSTNWYGQKGSVHTTTFNNYYHESFQVEGTHVAKNLGKNTAGFSEYSVAISNGKITTATGDSIYYTEDSMRTWISGFNTPLNIWDDEYLLDGMQSGVSSKGVEYSLTIDEALHFVLLPRQVKSGILSIDVGLFKDIKLNYADKTITVLGVTYPLVN</sequence>
<dbReference type="Proteomes" id="UP001647509">
    <property type="component" value="Unassembled WGS sequence"/>
</dbReference>
<protein>
    <submittedName>
        <fullName evidence="1">Uncharacterized protein</fullName>
    </submittedName>
</protein>
<reference evidence="1" key="1">
    <citation type="submission" date="2021-05" db="EMBL/GenBank/DDBJ databases">
        <title>Draft genomes of bacteria isolated from model marine particles.</title>
        <authorList>
            <person name="Datta M.S."/>
            <person name="Schwartzman J.A."/>
            <person name="Enke T.N."/>
            <person name="Saavedra J."/>
            <person name="Cermak N."/>
            <person name="Cordero O.X."/>
        </authorList>
    </citation>
    <scope>NUCLEOTIDE SEQUENCE</scope>
    <source>
        <strain evidence="1">I2M19</strain>
    </source>
</reference>
<proteinExistence type="predicted"/>
<name>A0ACC5UAX5_9FLAO</name>
<keyword evidence="2" id="KW-1185">Reference proteome</keyword>